<feature type="compositionally biased region" description="Basic and acidic residues" evidence="1">
    <location>
        <begin position="128"/>
        <end position="138"/>
    </location>
</feature>
<feature type="compositionally biased region" description="Polar residues" evidence="1">
    <location>
        <begin position="84"/>
        <end position="93"/>
    </location>
</feature>
<dbReference type="Proteomes" id="UP000006753">
    <property type="component" value="Unassembled WGS sequence"/>
</dbReference>
<organism evidence="2 3">
    <name type="scientific">Marssonina brunnea f. sp. multigermtubi (strain MB_m1)</name>
    <name type="common">Marssonina leaf spot fungus</name>
    <dbReference type="NCBI Taxonomy" id="1072389"/>
    <lineage>
        <taxon>Eukaryota</taxon>
        <taxon>Fungi</taxon>
        <taxon>Dikarya</taxon>
        <taxon>Ascomycota</taxon>
        <taxon>Pezizomycotina</taxon>
        <taxon>Leotiomycetes</taxon>
        <taxon>Helotiales</taxon>
        <taxon>Drepanopezizaceae</taxon>
        <taxon>Drepanopeziza</taxon>
    </lineage>
</organism>
<evidence type="ECO:0000313" key="3">
    <source>
        <dbReference type="Proteomes" id="UP000006753"/>
    </source>
</evidence>
<evidence type="ECO:0000313" key="2">
    <source>
        <dbReference type="EMBL" id="EKD18014.1"/>
    </source>
</evidence>
<evidence type="ECO:0000256" key="1">
    <source>
        <dbReference type="SAM" id="MobiDB-lite"/>
    </source>
</evidence>
<accession>K1XYU5</accession>
<keyword evidence="3" id="KW-1185">Reference proteome</keyword>
<dbReference type="HOGENOM" id="CLU_1525478_0_0_1"/>
<dbReference type="KEGG" id="mbe:MBM_03786"/>
<reference evidence="2 3" key="1">
    <citation type="journal article" date="2012" name="BMC Genomics">
        <title>Sequencing the genome of Marssonina brunnea reveals fungus-poplar co-evolution.</title>
        <authorList>
            <person name="Zhu S."/>
            <person name="Cao Y.-Z."/>
            <person name="Jiang C."/>
            <person name="Tan B.-Y."/>
            <person name="Wang Z."/>
            <person name="Feng S."/>
            <person name="Zhang L."/>
            <person name="Su X.-H."/>
            <person name="Brejova B."/>
            <person name="Vinar T."/>
            <person name="Xu M."/>
            <person name="Wang M.-X."/>
            <person name="Zhang S.-G."/>
            <person name="Huang M.-R."/>
            <person name="Wu R."/>
            <person name="Zhou Y."/>
        </authorList>
    </citation>
    <scope>NUCLEOTIDE SEQUENCE [LARGE SCALE GENOMIC DNA]</scope>
    <source>
        <strain evidence="2 3">MB_m1</strain>
    </source>
</reference>
<feature type="region of interest" description="Disordered" evidence="1">
    <location>
        <begin position="66"/>
        <end position="138"/>
    </location>
</feature>
<dbReference type="GeneID" id="18759721"/>
<sequence length="176" mass="19739">MLASDASSKSMEKLWCNLFEDHGRGDGGRSMVYGVEYGTYGLGIWGTLGLGLWTEHIMPTATHHMDNEAEDPKEEDVPRKRCRVSSTSPSNAERSPSSLPRPSSAGQPHTPSPPAAQRLPGLKAQWLAKERERSGVRDMWKEEEEWAKSVEGATMDREEATRLWRFSGPEIREQEV</sequence>
<gene>
    <name evidence="2" type="ORF">MBM_03786</name>
</gene>
<protein>
    <submittedName>
        <fullName evidence="2">Uncharacterized protein</fullName>
    </submittedName>
</protein>
<feature type="compositionally biased region" description="Low complexity" evidence="1">
    <location>
        <begin position="94"/>
        <end position="104"/>
    </location>
</feature>
<proteinExistence type="predicted"/>
<dbReference type="EMBL" id="JH921434">
    <property type="protein sequence ID" value="EKD18014.1"/>
    <property type="molecule type" value="Genomic_DNA"/>
</dbReference>
<dbReference type="InParanoid" id="K1XYU5"/>
<dbReference type="AlphaFoldDB" id="K1XYU5"/>
<name>K1XYU5_MARBU</name>
<dbReference type="OrthoDB" id="10598718at2759"/>